<protein>
    <submittedName>
        <fullName evidence="1">Uncharacterized protein</fullName>
    </submittedName>
</protein>
<gene>
    <name evidence="1" type="ORF">CTOB1V02_LOCUS15059</name>
</gene>
<dbReference type="AlphaFoldDB" id="A0A7R8ZWP1"/>
<dbReference type="EMBL" id="OB686106">
    <property type="protein sequence ID" value="CAD7237244.1"/>
    <property type="molecule type" value="Genomic_DNA"/>
</dbReference>
<proteinExistence type="predicted"/>
<organism evidence="1">
    <name type="scientific">Cyprideis torosa</name>
    <dbReference type="NCBI Taxonomy" id="163714"/>
    <lineage>
        <taxon>Eukaryota</taxon>
        <taxon>Metazoa</taxon>
        <taxon>Ecdysozoa</taxon>
        <taxon>Arthropoda</taxon>
        <taxon>Crustacea</taxon>
        <taxon>Oligostraca</taxon>
        <taxon>Ostracoda</taxon>
        <taxon>Podocopa</taxon>
        <taxon>Podocopida</taxon>
        <taxon>Cytherocopina</taxon>
        <taxon>Cytheroidea</taxon>
        <taxon>Cytherideidae</taxon>
        <taxon>Cyprideis</taxon>
    </lineage>
</organism>
<reference evidence="1" key="1">
    <citation type="submission" date="2020-11" db="EMBL/GenBank/DDBJ databases">
        <authorList>
            <person name="Tran Van P."/>
        </authorList>
    </citation>
    <scope>NUCLEOTIDE SEQUENCE</scope>
</reference>
<name>A0A7R8ZWP1_9CRUS</name>
<sequence>MNHRETYQAYINDIVAEEVDIRRATVAELNERINLLSLHLGYSEIFEFLLHKVSPAHVELLATEQAHVSSLVNKANRSLLYALHHLIESKEQEAPPAVPARTTYLSSVPARDGAPFQLPLSRSTPRPHDRSSEIPTTVTVEDISQVHATPVSFLQSPQLED</sequence>
<evidence type="ECO:0000313" key="1">
    <source>
        <dbReference type="EMBL" id="CAD7237244.1"/>
    </source>
</evidence>
<feature type="non-terminal residue" evidence="1">
    <location>
        <position position="161"/>
    </location>
</feature>
<accession>A0A7R8ZWP1</accession>